<keyword evidence="2" id="KW-0489">Methyltransferase</keyword>
<organism evidence="5 6">
    <name type="scientific">Fusibacter paucivorans</name>
    <dbReference type="NCBI Taxonomy" id="76009"/>
    <lineage>
        <taxon>Bacteria</taxon>
        <taxon>Bacillati</taxon>
        <taxon>Bacillota</taxon>
        <taxon>Clostridia</taxon>
        <taxon>Eubacteriales</taxon>
        <taxon>Eubacteriales Family XII. Incertae Sedis</taxon>
        <taxon>Fusibacter</taxon>
    </lineage>
</organism>
<evidence type="ECO:0000313" key="6">
    <source>
        <dbReference type="Proteomes" id="UP000746471"/>
    </source>
</evidence>
<dbReference type="InterPro" id="IPR004441">
    <property type="entry name" value="rRNA_MeTrfase_TrmH"/>
</dbReference>
<gene>
    <name evidence="5" type="primary">rlmB</name>
    <name evidence="5" type="ORF">KHM83_16830</name>
</gene>
<dbReference type="PANTHER" id="PTHR46429">
    <property type="entry name" value="23S RRNA (GUANOSINE-2'-O-)-METHYLTRANSFERASE RLMB"/>
    <property type="match status" value="1"/>
</dbReference>
<keyword evidence="3" id="KW-0808">Transferase</keyword>
<evidence type="ECO:0000313" key="5">
    <source>
        <dbReference type="EMBL" id="MBS7528356.1"/>
    </source>
</evidence>
<dbReference type="InterPro" id="IPR029064">
    <property type="entry name" value="Ribosomal_eL30-like_sf"/>
</dbReference>
<dbReference type="Gene3D" id="3.30.1330.30">
    <property type="match status" value="1"/>
</dbReference>
<dbReference type="InterPro" id="IPR013123">
    <property type="entry name" value="SpoU_subst-bd"/>
</dbReference>
<evidence type="ECO:0000256" key="3">
    <source>
        <dbReference type="ARBA" id="ARBA00022679"/>
    </source>
</evidence>
<dbReference type="SUPFAM" id="SSF75217">
    <property type="entry name" value="alpha/beta knot"/>
    <property type="match status" value="1"/>
</dbReference>
<dbReference type="CDD" id="cd18103">
    <property type="entry name" value="SpoU-like_RlmB"/>
    <property type="match status" value="1"/>
</dbReference>
<dbReference type="InterPro" id="IPR029028">
    <property type="entry name" value="Alpha/beta_knot_MTases"/>
</dbReference>
<accession>A0ABS5PTE2</accession>
<dbReference type="Pfam" id="PF00588">
    <property type="entry name" value="SpoU_methylase"/>
    <property type="match status" value="1"/>
</dbReference>
<comment type="similarity">
    <text evidence="1">Belongs to the class IV-like SAM-binding methyltransferase superfamily. RNA methyltransferase TrmH family.</text>
</comment>
<sequence length="245" mass="26655">MSEDIIIGRNPIKEALEAGREMNKLLILQDSKDRHLQKIIDMAKAKKLPIQFVDRKKLDKVADGGVHQGVIAYVAAYAYVEKETIIEAAAAKKEPPLIIICDEINDPHNLGSILRTANAVGAHGVIIPKRRSVALSQTVAKTSCGAIEYVPVCRVANIAQTIDWLKAQGVWIAGTDMAGDLYYKANLKGSLAIVVGNEGVGMSRLVKEKCDFVIRIPMMGEVSSLNASVATGVILYEVLKQRHDV</sequence>
<dbReference type="NCBIfam" id="TIGR00186">
    <property type="entry name" value="rRNA_methyl_3"/>
    <property type="match status" value="1"/>
</dbReference>
<dbReference type="SMART" id="SM00967">
    <property type="entry name" value="SpoU_sub_bind"/>
    <property type="match status" value="1"/>
</dbReference>
<proteinExistence type="inferred from homology"/>
<evidence type="ECO:0000259" key="4">
    <source>
        <dbReference type="SMART" id="SM00967"/>
    </source>
</evidence>
<dbReference type="InterPro" id="IPR029026">
    <property type="entry name" value="tRNA_m1G_MTases_N"/>
</dbReference>
<dbReference type="PANTHER" id="PTHR46429:SF1">
    <property type="entry name" value="23S RRNA (GUANOSINE-2'-O-)-METHYLTRANSFERASE RLMB"/>
    <property type="match status" value="1"/>
</dbReference>
<reference evidence="5 6" key="1">
    <citation type="submission" date="2021-05" db="EMBL/GenBank/DDBJ databases">
        <title>Fusibacter ferrireducens sp. nov., an anaerobic, sulfur- and Fe-reducing bacterium isolated from the mangrove sediment.</title>
        <authorList>
            <person name="Qiu D."/>
        </authorList>
    </citation>
    <scope>NUCLEOTIDE SEQUENCE [LARGE SCALE GENOMIC DNA]</scope>
    <source>
        <strain evidence="5 6">DSM 12116</strain>
    </source>
</reference>
<dbReference type="Pfam" id="PF08032">
    <property type="entry name" value="SpoU_sub_bind"/>
    <property type="match status" value="1"/>
</dbReference>
<keyword evidence="6" id="KW-1185">Reference proteome</keyword>
<feature type="domain" description="RNA 2-O ribose methyltransferase substrate binding" evidence="4">
    <location>
        <begin position="5"/>
        <end position="80"/>
    </location>
</feature>
<dbReference type="Proteomes" id="UP000746471">
    <property type="component" value="Unassembled WGS sequence"/>
</dbReference>
<name>A0ABS5PTE2_9FIRM</name>
<comment type="caution">
    <text evidence="5">The sequence shown here is derived from an EMBL/GenBank/DDBJ whole genome shotgun (WGS) entry which is preliminary data.</text>
</comment>
<dbReference type="InterPro" id="IPR001537">
    <property type="entry name" value="SpoU_MeTrfase"/>
</dbReference>
<dbReference type="SUPFAM" id="SSF55315">
    <property type="entry name" value="L30e-like"/>
    <property type="match status" value="1"/>
</dbReference>
<evidence type="ECO:0000256" key="1">
    <source>
        <dbReference type="ARBA" id="ARBA00007228"/>
    </source>
</evidence>
<protein>
    <submittedName>
        <fullName evidence="5">23S rRNA (Guanosine(2251)-2'-O)-methyltransferase RlmB</fullName>
    </submittedName>
</protein>
<dbReference type="RefSeq" id="WP_213238216.1">
    <property type="nucleotide sequence ID" value="NZ_JAHBCL010000038.1"/>
</dbReference>
<dbReference type="Gene3D" id="3.40.1280.10">
    <property type="match status" value="1"/>
</dbReference>
<dbReference type="EMBL" id="JAHBCL010000038">
    <property type="protein sequence ID" value="MBS7528356.1"/>
    <property type="molecule type" value="Genomic_DNA"/>
</dbReference>
<evidence type="ECO:0000256" key="2">
    <source>
        <dbReference type="ARBA" id="ARBA00022603"/>
    </source>
</evidence>